<keyword evidence="5" id="KW-0393">Immunoglobulin domain</keyword>
<name>A0AA35U067_GEOBA</name>
<proteinExistence type="predicted"/>
<dbReference type="InterPro" id="IPR051275">
    <property type="entry name" value="Cell_adhesion_signaling"/>
</dbReference>
<dbReference type="PANTHER" id="PTHR11640">
    <property type="entry name" value="NEPHRIN"/>
    <property type="match status" value="1"/>
</dbReference>
<evidence type="ECO:0000256" key="7">
    <source>
        <dbReference type="SAM" id="SignalP"/>
    </source>
</evidence>
<keyword evidence="6" id="KW-0812">Transmembrane</keyword>
<dbReference type="GO" id="GO:0098609">
    <property type="term" value="P:cell-cell adhesion"/>
    <property type="evidence" value="ECO:0007669"/>
    <property type="project" value="TreeGrafter"/>
</dbReference>
<evidence type="ECO:0000256" key="5">
    <source>
        <dbReference type="ARBA" id="ARBA00023319"/>
    </source>
</evidence>
<dbReference type="GO" id="GO:0005886">
    <property type="term" value="C:plasma membrane"/>
    <property type="evidence" value="ECO:0007669"/>
    <property type="project" value="TreeGrafter"/>
</dbReference>
<evidence type="ECO:0000256" key="1">
    <source>
        <dbReference type="ARBA" id="ARBA00004479"/>
    </source>
</evidence>
<dbReference type="EMBL" id="CASHTH010004467">
    <property type="protein sequence ID" value="CAI8057725.1"/>
    <property type="molecule type" value="Genomic_DNA"/>
</dbReference>
<keyword evidence="6" id="KW-1133">Transmembrane helix</keyword>
<feature type="chain" id="PRO_5041446282" description="Ig-like domain-containing protein" evidence="7">
    <location>
        <begin position="18"/>
        <end position="510"/>
    </location>
</feature>
<feature type="domain" description="Ig-like" evidence="8">
    <location>
        <begin position="219"/>
        <end position="322"/>
    </location>
</feature>
<evidence type="ECO:0000259" key="8">
    <source>
        <dbReference type="PROSITE" id="PS50835"/>
    </source>
</evidence>
<keyword evidence="10" id="KW-1185">Reference proteome</keyword>
<evidence type="ECO:0000313" key="9">
    <source>
        <dbReference type="EMBL" id="CAI8057725.1"/>
    </source>
</evidence>
<evidence type="ECO:0000313" key="10">
    <source>
        <dbReference type="Proteomes" id="UP001174909"/>
    </source>
</evidence>
<dbReference type="InterPro" id="IPR036179">
    <property type="entry name" value="Ig-like_dom_sf"/>
</dbReference>
<comment type="subcellular location">
    <subcellularLocation>
        <location evidence="1">Membrane</location>
        <topology evidence="1">Single-pass type I membrane protein</topology>
    </subcellularLocation>
</comment>
<keyword evidence="3" id="KW-1015">Disulfide bond</keyword>
<dbReference type="PANTHER" id="PTHR11640:SF31">
    <property type="entry name" value="IRREGULAR CHIASM C-ROUGHEST PROTEIN-RELATED"/>
    <property type="match status" value="1"/>
</dbReference>
<evidence type="ECO:0000256" key="2">
    <source>
        <dbReference type="ARBA" id="ARBA00023136"/>
    </source>
</evidence>
<keyword evidence="7" id="KW-0732">Signal</keyword>
<evidence type="ECO:0000256" key="6">
    <source>
        <dbReference type="SAM" id="Phobius"/>
    </source>
</evidence>
<dbReference type="AlphaFoldDB" id="A0AA35U067"/>
<protein>
    <recommendedName>
        <fullName evidence="8">Ig-like domain-containing protein</fullName>
    </recommendedName>
</protein>
<dbReference type="InterPro" id="IPR007110">
    <property type="entry name" value="Ig-like_dom"/>
</dbReference>
<comment type="caution">
    <text evidence="9">The sequence shown here is derived from an EMBL/GenBank/DDBJ whole genome shotgun (WGS) entry which is preliminary data.</text>
</comment>
<organism evidence="9 10">
    <name type="scientific">Geodia barretti</name>
    <name type="common">Barrett's horny sponge</name>
    <dbReference type="NCBI Taxonomy" id="519541"/>
    <lineage>
        <taxon>Eukaryota</taxon>
        <taxon>Metazoa</taxon>
        <taxon>Porifera</taxon>
        <taxon>Demospongiae</taxon>
        <taxon>Heteroscleromorpha</taxon>
        <taxon>Tetractinellida</taxon>
        <taxon>Astrophorina</taxon>
        <taxon>Geodiidae</taxon>
        <taxon>Geodia</taxon>
    </lineage>
</organism>
<dbReference type="InterPro" id="IPR013783">
    <property type="entry name" value="Ig-like_fold"/>
</dbReference>
<feature type="signal peptide" evidence="7">
    <location>
        <begin position="1"/>
        <end position="17"/>
    </location>
</feature>
<sequence>MLLKCILALSFAVVVCGQLVQIVAHTRLEGSNFIQLECRETFQNGSRATVLNTQLLLFNETGEYVTSLLDREGVTHEFSERGIFSFDIDQRIEGYYYCSRDPGAGIPALAITLLAIPRKEEVPEYYERHVGESVTLRSGVGEGALAAHYTASFYKTTSNEITELTTVSRGEDFSLTISSLQLSDSGTYEPSVSITTMNGDIFYYLRNPSTITLTVYKSPIIEVAPTPIVDNEGAESVSFTCIASGGPFLRLFWFREDKNLTNYTPSQYSITNTTMNGGTKMRSVVTVHTPGFNESGRFKCVATIMDGRDGDAFKAEESADLTILESDFYLKTIITEHKQVQLWVELKNPISLYPVTAIVYFRSTANPSQEPQQVQTHSIITSTTVMVFQLEQHDVPDKFQDENFYIQVALRVDSVYSPQVPKSLDAATTANLNQPTEGQCDREKTYQTAAIVIGCVAAIAIAIAALISIPIIYCCYKTFKERERRKRQAQLPAEETNRLETQLEGLIMKH</sequence>
<dbReference type="Proteomes" id="UP001174909">
    <property type="component" value="Unassembled WGS sequence"/>
</dbReference>
<dbReference type="GO" id="GO:0005911">
    <property type="term" value="C:cell-cell junction"/>
    <property type="evidence" value="ECO:0007669"/>
    <property type="project" value="TreeGrafter"/>
</dbReference>
<accession>A0AA35U067</accession>
<keyword evidence="4" id="KW-0325">Glycoprotein</keyword>
<dbReference type="PROSITE" id="PS50835">
    <property type="entry name" value="IG_LIKE"/>
    <property type="match status" value="1"/>
</dbReference>
<evidence type="ECO:0000256" key="4">
    <source>
        <dbReference type="ARBA" id="ARBA00023180"/>
    </source>
</evidence>
<feature type="transmembrane region" description="Helical" evidence="6">
    <location>
        <begin position="449"/>
        <end position="476"/>
    </location>
</feature>
<gene>
    <name evidence="9" type="ORF">GBAR_LOCUS31444</name>
</gene>
<keyword evidence="2 6" id="KW-0472">Membrane</keyword>
<reference evidence="9" key="1">
    <citation type="submission" date="2023-03" db="EMBL/GenBank/DDBJ databases">
        <authorList>
            <person name="Steffen K."/>
            <person name="Cardenas P."/>
        </authorList>
    </citation>
    <scope>NUCLEOTIDE SEQUENCE</scope>
</reference>
<dbReference type="Gene3D" id="2.60.40.10">
    <property type="entry name" value="Immunoglobulins"/>
    <property type="match status" value="2"/>
</dbReference>
<dbReference type="SUPFAM" id="SSF48726">
    <property type="entry name" value="Immunoglobulin"/>
    <property type="match status" value="2"/>
</dbReference>
<dbReference type="SMART" id="SM00409">
    <property type="entry name" value="IG"/>
    <property type="match status" value="2"/>
</dbReference>
<dbReference type="InterPro" id="IPR003599">
    <property type="entry name" value="Ig_sub"/>
</dbReference>
<evidence type="ECO:0000256" key="3">
    <source>
        <dbReference type="ARBA" id="ARBA00023157"/>
    </source>
</evidence>
<dbReference type="GO" id="GO:0050839">
    <property type="term" value="F:cell adhesion molecule binding"/>
    <property type="evidence" value="ECO:0007669"/>
    <property type="project" value="TreeGrafter"/>
</dbReference>